<sequence>MKRRPYLLISFAMMATLIVALCLYFEINPFKDHSQYDPWESAYLEQLEVGDIVFRTAYGKESRLIQLVSGGDYSHIAVITEISPEVRVTHATTNDHPEKLNQVLLTAITEFLSPTYAKTYLIARPDFLSASDKALFAKEIAVKVGEPYVLKSRSLENLYCTTLLEVPLKSLVPDLSLQWQSLQVPGMPGDYLFPDAFLDIAGMKQILKDDIWLP</sequence>
<organism evidence="2 3">
    <name type="scientific">Candidatus Ignatzschineria merdigallinarum</name>
    <dbReference type="NCBI Taxonomy" id="2838621"/>
    <lineage>
        <taxon>Bacteria</taxon>
        <taxon>Pseudomonadati</taxon>
        <taxon>Pseudomonadota</taxon>
        <taxon>Gammaproteobacteria</taxon>
        <taxon>Cardiobacteriales</taxon>
        <taxon>Ignatzschineriaceae</taxon>
        <taxon>Ignatzschineria</taxon>
    </lineage>
</organism>
<comment type="caution">
    <text evidence="2">The sequence shown here is derived from an EMBL/GenBank/DDBJ whole genome shotgun (WGS) entry which is preliminary data.</text>
</comment>
<dbReference type="Proteomes" id="UP000823934">
    <property type="component" value="Unassembled WGS sequence"/>
</dbReference>
<dbReference type="AlphaFoldDB" id="A0A9D1Q4G9"/>
<proteinExistence type="predicted"/>
<evidence type="ECO:0000313" key="2">
    <source>
        <dbReference type="EMBL" id="HIW05743.1"/>
    </source>
</evidence>
<reference evidence="2" key="1">
    <citation type="journal article" date="2021" name="PeerJ">
        <title>Extensive microbial diversity within the chicken gut microbiome revealed by metagenomics and culture.</title>
        <authorList>
            <person name="Gilroy R."/>
            <person name="Ravi A."/>
            <person name="Getino M."/>
            <person name="Pursley I."/>
            <person name="Horton D.L."/>
            <person name="Alikhan N.F."/>
            <person name="Baker D."/>
            <person name="Gharbi K."/>
            <person name="Hall N."/>
            <person name="Watson M."/>
            <person name="Adriaenssens E.M."/>
            <person name="Foster-Nyarko E."/>
            <person name="Jarju S."/>
            <person name="Secka A."/>
            <person name="Antonio M."/>
            <person name="Oren A."/>
            <person name="Chaudhuri R.R."/>
            <person name="La Ragione R."/>
            <person name="Hildebrand F."/>
            <person name="Pallen M.J."/>
        </authorList>
    </citation>
    <scope>NUCLEOTIDE SEQUENCE</scope>
    <source>
        <strain evidence="2">CHK160-9182</strain>
    </source>
</reference>
<reference evidence="2" key="2">
    <citation type="submission" date="2021-04" db="EMBL/GenBank/DDBJ databases">
        <authorList>
            <person name="Gilroy R."/>
        </authorList>
    </citation>
    <scope>NUCLEOTIDE SEQUENCE</scope>
    <source>
        <strain evidence="2">CHK160-9182</strain>
    </source>
</reference>
<keyword evidence="1" id="KW-0812">Transmembrane</keyword>
<keyword evidence="1" id="KW-1133">Transmembrane helix</keyword>
<name>A0A9D1Q4G9_9GAMM</name>
<feature type="transmembrane region" description="Helical" evidence="1">
    <location>
        <begin position="6"/>
        <end position="25"/>
    </location>
</feature>
<dbReference type="Gene3D" id="3.90.1720.10">
    <property type="entry name" value="endopeptidase domain like (from Nostoc punctiforme)"/>
    <property type="match status" value="1"/>
</dbReference>
<evidence type="ECO:0000313" key="3">
    <source>
        <dbReference type="Proteomes" id="UP000823934"/>
    </source>
</evidence>
<protein>
    <recommendedName>
        <fullName evidence="4">Permuted papain-like amidase enzyme, YaeF/YiiX, C92 family</fullName>
    </recommendedName>
</protein>
<dbReference type="InterPro" id="IPR038765">
    <property type="entry name" value="Papain-like_cys_pep_sf"/>
</dbReference>
<accession>A0A9D1Q4G9</accession>
<dbReference type="SUPFAM" id="SSF54001">
    <property type="entry name" value="Cysteine proteinases"/>
    <property type="match status" value="1"/>
</dbReference>
<keyword evidence="1" id="KW-0472">Membrane</keyword>
<gene>
    <name evidence="2" type="ORF">H9889_00220</name>
</gene>
<evidence type="ECO:0000256" key="1">
    <source>
        <dbReference type="SAM" id="Phobius"/>
    </source>
</evidence>
<evidence type="ECO:0008006" key="4">
    <source>
        <dbReference type="Google" id="ProtNLM"/>
    </source>
</evidence>
<dbReference type="EMBL" id="DXHP01000004">
    <property type="protein sequence ID" value="HIW05743.1"/>
    <property type="molecule type" value="Genomic_DNA"/>
</dbReference>